<evidence type="ECO:0000256" key="1">
    <source>
        <dbReference type="SAM" id="MobiDB-lite"/>
    </source>
</evidence>
<dbReference type="GO" id="GO:0016740">
    <property type="term" value="F:transferase activity"/>
    <property type="evidence" value="ECO:0007669"/>
    <property type="project" value="UniProtKB-KW"/>
</dbReference>
<accession>A0ABW3YMZ4</accession>
<protein>
    <submittedName>
        <fullName evidence="2">Nucleotidyl transferase AbiEii/AbiGii toxin family protein</fullName>
    </submittedName>
</protein>
<keyword evidence="3" id="KW-1185">Reference proteome</keyword>
<dbReference type="RefSeq" id="WP_377575846.1">
    <property type="nucleotide sequence ID" value="NZ_JBHTMP010000056.1"/>
</dbReference>
<dbReference type="InterPro" id="IPR014942">
    <property type="entry name" value="AbiEii"/>
</dbReference>
<name>A0ABW3YMZ4_9ACTN</name>
<organism evidence="2 3">
    <name type="scientific">Micromonospora sonneratiae</name>
    <dbReference type="NCBI Taxonomy" id="1184706"/>
    <lineage>
        <taxon>Bacteria</taxon>
        <taxon>Bacillati</taxon>
        <taxon>Actinomycetota</taxon>
        <taxon>Actinomycetes</taxon>
        <taxon>Micromonosporales</taxon>
        <taxon>Micromonosporaceae</taxon>
        <taxon>Micromonospora</taxon>
    </lineage>
</organism>
<dbReference type="Pfam" id="PF08843">
    <property type="entry name" value="AbiEii"/>
    <property type="match status" value="1"/>
</dbReference>
<proteinExistence type="predicted"/>
<gene>
    <name evidence="2" type="ORF">ACFQ4H_26965</name>
</gene>
<dbReference type="EMBL" id="JBHTMP010000056">
    <property type="protein sequence ID" value="MFD1324731.1"/>
    <property type="molecule type" value="Genomic_DNA"/>
</dbReference>
<feature type="region of interest" description="Disordered" evidence="1">
    <location>
        <begin position="521"/>
        <end position="551"/>
    </location>
</feature>
<dbReference type="Proteomes" id="UP001597260">
    <property type="component" value="Unassembled WGS sequence"/>
</dbReference>
<reference evidence="3" key="1">
    <citation type="journal article" date="2019" name="Int. J. Syst. Evol. Microbiol.">
        <title>The Global Catalogue of Microorganisms (GCM) 10K type strain sequencing project: providing services to taxonomists for standard genome sequencing and annotation.</title>
        <authorList>
            <consortium name="The Broad Institute Genomics Platform"/>
            <consortium name="The Broad Institute Genome Sequencing Center for Infectious Disease"/>
            <person name="Wu L."/>
            <person name="Ma J."/>
        </authorList>
    </citation>
    <scope>NUCLEOTIDE SEQUENCE [LARGE SCALE GENOMIC DNA]</scope>
    <source>
        <strain evidence="3">JCM 31037</strain>
    </source>
</reference>
<comment type="caution">
    <text evidence="2">The sequence shown here is derived from an EMBL/GenBank/DDBJ whole genome shotgun (WGS) entry which is preliminary data.</text>
</comment>
<sequence>MIGVSGDFEIHLTVQQGDPEKVEAFADRHGLKFSHIVLDRGWCPSQPMLTARGSGTLAELHTRAYQLDQQLRAAGFFCNRLKVEAAPWNVGVPQTDAAASVDVAAGLPQRYFEHHIKLLLPDAGIARLVGLIELVTPHGARLSRNARRRRDDGYEERFVTQRCAGVGRATAHELLVRLIEALHTGGHQVLEVAEEYVVFDSNLALDAGWLDLSQRTDDDYEDRMEPAAAGVKGYPATYQPVPAAADVRQRAAFDPALRQFPYAYRPGEPEFDDVETGWRWRVARRVAMEHVLALLAGSRWAGHLVLRGSVPLRVWLGNPAREPGDLDFVVVPRTVAVNDPAVAQMFDGLVEAVRRTPGAGLRPDRVAVEDIWTYERAPGRRMVFPFTVPDLPSGTVQLDFVFNEELPVPPVPMRIPPLKTPVLTATPELSLAWKLCWLETDSYPQGKDLYDATLLAEYAPVSLDLVRRMLRPGLGAAADAFGPESVLAWTVDWENFRHEYPGVDEDVTAWQHRLALALERAGGRTGGADDPSRAGGPRPGLDVPGPTGSGT</sequence>
<keyword evidence="2" id="KW-0808">Transferase</keyword>
<evidence type="ECO:0000313" key="2">
    <source>
        <dbReference type="EMBL" id="MFD1324731.1"/>
    </source>
</evidence>
<evidence type="ECO:0000313" key="3">
    <source>
        <dbReference type="Proteomes" id="UP001597260"/>
    </source>
</evidence>